<dbReference type="EMBL" id="JAJSOW010000105">
    <property type="protein sequence ID" value="KAI9164762.1"/>
    <property type="molecule type" value="Genomic_DNA"/>
</dbReference>
<sequence>MIVARLFPLLTADRKRWTSSVTRPGATPPSDESGNEGSKDDAPKYIPKDLAGDAPEHTTKGDLGHSEV</sequence>
<gene>
    <name evidence="2" type="ORF">LWI28_001511</name>
</gene>
<organism evidence="2 3">
    <name type="scientific">Acer negundo</name>
    <name type="common">Box elder</name>
    <dbReference type="NCBI Taxonomy" id="4023"/>
    <lineage>
        <taxon>Eukaryota</taxon>
        <taxon>Viridiplantae</taxon>
        <taxon>Streptophyta</taxon>
        <taxon>Embryophyta</taxon>
        <taxon>Tracheophyta</taxon>
        <taxon>Spermatophyta</taxon>
        <taxon>Magnoliopsida</taxon>
        <taxon>eudicotyledons</taxon>
        <taxon>Gunneridae</taxon>
        <taxon>Pentapetalae</taxon>
        <taxon>rosids</taxon>
        <taxon>malvids</taxon>
        <taxon>Sapindales</taxon>
        <taxon>Sapindaceae</taxon>
        <taxon>Hippocastanoideae</taxon>
        <taxon>Acereae</taxon>
        <taxon>Acer</taxon>
    </lineage>
</organism>
<evidence type="ECO:0000313" key="2">
    <source>
        <dbReference type="EMBL" id="KAI9164762.1"/>
    </source>
</evidence>
<dbReference type="AlphaFoldDB" id="A0AAD5NL07"/>
<reference evidence="2" key="2">
    <citation type="submission" date="2023-02" db="EMBL/GenBank/DDBJ databases">
        <authorList>
            <person name="Swenson N.G."/>
            <person name="Wegrzyn J.L."/>
            <person name="Mcevoy S.L."/>
        </authorList>
    </citation>
    <scope>NUCLEOTIDE SEQUENCE</scope>
    <source>
        <strain evidence="2">91603</strain>
        <tissue evidence="2">Leaf</tissue>
    </source>
</reference>
<feature type="region of interest" description="Disordered" evidence="1">
    <location>
        <begin position="16"/>
        <end position="68"/>
    </location>
</feature>
<dbReference type="Proteomes" id="UP001064489">
    <property type="component" value="Chromosome 10"/>
</dbReference>
<comment type="caution">
    <text evidence="2">The sequence shown here is derived from an EMBL/GenBank/DDBJ whole genome shotgun (WGS) entry which is preliminary data.</text>
</comment>
<name>A0AAD5NL07_ACENE</name>
<protein>
    <submittedName>
        <fullName evidence="2">Uncharacterized protein</fullName>
    </submittedName>
</protein>
<keyword evidence="3" id="KW-1185">Reference proteome</keyword>
<evidence type="ECO:0000256" key="1">
    <source>
        <dbReference type="SAM" id="MobiDB-lite"/>
    </source>
</evidence>
<evidence type="ECO:0000313" key="3">
    <source>
        <dbReference type="Proteomes" id="UP001064489"/>
    </source>
</evidence>
<feature type="compositionally biased region" description="Basic and acidic residues" evidence="1">
    <location>
        <begin position="37"/>
        <end position="68"/>
    </location>
</feature>
<proteinExistence type="predicted"/>
<accession>A0AAD5NL07</accession>
<reference evidence="2" key="1">
    <citation type="journal article" date="2022" name="Plant J.">
        <title>Strategies of tolerance reflected in two North American maple genomes.</title>
        <authorList>
            <person name="McEvoy S.L."/>
            <person name="Sezen U.U."/>
            <person name="Trouern-Trend A."/>
            <person name="McMahon S.M."/>
            <person name="Schaberg P.G."/>
            <person name="Yang J."/>
            <person name="Wegrzyn J.L."/>
            <person name="Swenson N.G."/>
        </authorList>
    </citation>
    <scope>NUCLEOTIDE SEQUENCE</scope>
    <source>
        <strain evidence="2">91603</strain>
    </source>
</reference>